<organism evidence="2 3">
    <name type="scientific">Triangularia verruculosa</name>
    <dbReference type="NCBI Taxonomy" id="2587418"/>
    <lineage>
        <taxon>Eukaryota</taxon>
        <taxon>Fungi</taxon>
        <taxon>Dikarya</taxon>
        <taxon>Ascomycota</taxon>
        <taxon>Pezizomycotina</taxon>
        <taxon>Sordariomycetes</taxon>
        <taxon>Sordariomycetidae</taxon>
        <taxon>Sordariales</taxon>
        <taxon>Podosporaceae</taxon>
        <taxon>Triangularia</taxon>
    </lineage>
</organism>
<feature type="compositionally biased region" description="Basic and acidic residues" evidence="1">
    <location>
        <begin position="99"/>
        <end position="120"/>
    </location>
</feature>
<protein>
    <recommendedName>
        <fullName evidence="4">Nitrogen regulatory protein areA GATA-like domain-containing protein</fullName>
    </recommendedName>
</protein>
<dbReference type="Proteomes" id="UP001303160">
    <property type="component" value="Unassembled WGS sequence"/>
</dbReference>
<feature type="region of interest" description="Disordered" evidence="1">
    <location>
        <begin position="477"/>
        <end position="500"/>
    </location>
</feature>
<dbReference type="EMBL" id="MU863921">
    <property type="protein sequence ID" value="KAK4200309.1"/>
    <property type="molecule type" value="Genomic_DNA"/>
</dbReference>
<gene>
    <name evidence="2" type="ORF">QBC40DRAFT_72383</name>
</gene>
<proteinExistence type="predicted"/>
<evidence type="ECO:0000256" key="1">
    <source>
        <dbReference type="SAM" id="MobiDB-lite"/>
    </source>
</evidence>
<reference evidence="2" key="1">
    <citation type="journal article" date="2023" name="Mol. Phylogenet. Evol.">
        <title>Genome-scale phylogeny and comparative genomics of the fungal order Sordariales.</title>
        <authorList>
            <person name="Hensen N."/>
            <person name="Bonometti L."/>
            <person name="Westerberg I."/>
            <person name="Brannstrom I.O."/>
            <person name="Guillou S."/>
            <person name="Cros-Aarteil S."/>
            <person name="Calhoun S."/>
            <person name="Haridas S."/>
            <person name="Kuo A."/>
            <person name="Mondo S."/>
            <person name="Pangilinan J."/>
            <person name="Riley R."/>
            <person name="LaButti K."/>
            <person name="Andreopoulos B."/>
            <person name="Lipzen A."/>
            <person name="Chen C."/>
            <person name="Yan M."/>
            <person name="Daum C."/>
            <person name="Ng V."/>
            <person name="Clum A."/>
            <person name="Steindorff A."/>
            <person name="Ohm R.A."/>
            <person name="Martin F."/>
            <person name="Silar P."/>
            <person name="Natvig D.O."/>
            <person name="Lalanne C."/>
            <person name="Gautier V."/>
            <person name="Ament-Velasquez S.L."/>
            <person name="Kruys A."/>
            <person name="Hutchinson M.I."/>
            <person name="Powell A.J."/>
            <person name="Barry K."/>
            <person name="Miller A.N."/>
            <person name="Grigoriev I.V."/>
            <person name="Debuchy R."/>
            <person name="Gladieux P."/>
            <person name="Hiltunen Thoren M."/>
            <person name="Johannesson H."/>
        </authorList>
    </citation>
    <scope>NUCLEOTIDE SEQUENCE</scope>
    <source>
        <strain evidence="2">CBS 315.58</strain>
    </source>
</reference>
<sequence>MEAMAMAMLLPKGIVENTREIYKEVASYPIVPPEKLWQYWNVYTTTSRKLVDPTAYRLEHFWWHVWGSNRRYLSGPTLARLFEDISNGPTFVPLRSNRNRYEGPHDTRSNTREPDRRDSKGALQQDQPNSRPDQQRSAPVGGMKLPTPSSSRPPPAHPILKKTRGPSGTRPRPTARFVDPSAFEEVIITPVTKLSAPPQLASSPQGRKATQTDNAVAAATAMPIRPAPNSMDMPPPPKPSRRATEMPPPPKPSSKRNKTPSSAVVATQAGVRPPPISPARAERAAPPTGKRILASTAKSKRRPVMSRRQSSQSSGGTGTRVVSPATAALVKQVVAQTSKAQAGAGNQDSAIVSSSTESQGVGAPISEKSAGKRPANEAQAQRATAPHNVGPLPNQADGPVDRPLLPLQAKPGPQIQVGFHPRSTWDANAHTQNPQPPPKPRVPGGFVQDRTQRSSFSARRSAPMMAGFVTSVNTSPLRGSGTATAPKMVRSRSNNMDNNSRLSLMAMPTGVTSAVATTTTTTARGQFDSEPVTIGPVVPEARDIPDSVMSRRFTSNRVLEPCFTPTPPNPAPPIPFGRSKSQLHLLLEREKMKKGDLI</sequence>
<evidence type="ECO:0008006" key="4">
    <source>
        <dbReference type="Google" id="ProtNLM"/>
    </source>
</evidence>
<name>A0AAN6XGQ4_9PEZI</name>
<feature type="region of interest" description="Disordered" evidence="1">
    <location>
        <begin position="221"/>
        <end position="323"/>
    </location>
</feature>
<feature type="region of interest" description="Disordered" evidence="1">
    <location>
        <begin position="196"/>
        <end position="215"/>
    </location>
</feature>
<feature type="compositionally biased region" description="Low complexity" evidence="1">
    <location>
        <begin position="491"/>
        <end position="500"/>
    </location>
</feature>
<reference evidence="2" key="2">
    <citation type="submission" date="2023-05" db="EMBL/GenBank/DDBJ databases">
        <authorList>
            <consortium name="Lawrence Berkeley National Laboratory"/>
            <person name="Steindorff A."/>
            <person name="Hensen N."/>
            <person name="Bonometti L."/>
            <person name="Westerberg I."/>
            <person name="Brannstrom I.O."/>
            <person name="Guillou S."/>
            <person name="Cros-Aarteil S."/>
            <person name="Calhoun S."/>
            <person name="Haridas S."/>
            <person name="Kuo A."/>
            <person name="Mondo S."/>
            <person name="Pangilinan J."/>
            <person name="Riley R."/>
            <person name="Labutti K."/>
            <person name="Andreopoulos B."/>
            <person name="Lipzen A."/>
            <person name="Chen C."/>
            <person name="Yanf M."/>
            <person name="Daum C."/>
            <person name="Ng V."/>
            <person name="Clum A."/>
            <person name="Ohm R."/>
            <person name="Martin F."/>
            <person name="Silar P."/>
            <person name="Natvig D."/>
            <person name="Lalanne C."/>
            <person name="Gautier V."/>
            <person name="Ament-Velasquez S.L."/>
            <person name="Kruys A."/>
            <person name="Hutchinson M.I."/>
            <person name="Powell A.J."/>
            <person name="Barry K."/>
            <person name="Miller A.N."/>
            <person name="Grigoriev I.V."/>
            <person name="Debuchy R."/>
            <person name="Gladieux P."/>
            <person name="Thoren M.H."/>
            <person name="Johannesson H."/>
        </authorList>
    </citation>
    <scope>NUCLEOTIDE SEQUENCE</scope>
    <source>
        <strain evidence="2">CBS 315.58</strain>
    </source>
</reference>
<feature type="compositionally biased region" description="Polar residues" evidence="1">
    <location>
        <begin position="122"/>
        <end position="137"/>
    </location>
</feature>
<feature type="region of interest" description="Disordered" evidence="1">
    <location>
        <begin position="336"/>
        <end position="446"/>
    </location>
</feature>
<comment type="caution">
    <text evidence="2">The sequence shown here is derived from an EMBL/GenBank/DDBJ whole genome shotgun (WGS) entry which is preliminary data.</text>
</comment>
<feature type="compositionally biased region" description="Polar residues" evidence="1">
    <location>
        <begin position="200"/>
        <end position="214"/>
    </location>
</feature>
<feature type="compositionally biased region" description="Polar residues" evidence="1">
    <location>
        <begin position="336"/>
        <end position="359"/>
    </location>
</feature>
<keyword evidence="3" id="KW-1185">Reference proteome</keyword>
<evidence type="ECO:0000313" key="2">
    <source>
        <dbReference type="EMBL" id="KAK4200309.1"/>
    </source>
</evidence>
<dbReference type="AlphaFoldDB" id="A0AAN6XGQ4"/>
<accession>A0AAN6XGQ4</accession>
<feature type="compositionally biased region" description="Low complexity" evidence="1">
    <location>
        <begin position="306"/>
        <end position="323"/>
    </location>
</feature>
<feature type="region of interest" description="Disordered" evidence="1">
    <location>
        <begin position="92"/>
        <end position="178"/>
    </location>
</feature>
<evidence type="ECO:0000313" key="3">
    <source>
        <dbReference type="Proteomes" id="UP001303160"/>
    </source>
</evidence>